<dbReference type="EMBL" id="PFWT01000002">
    <property type="protein sequence ID" value="PJA47095.1"/>
    <property type="molecule type" value="Genomic_DNA"/>
</dbReference>
<proteinExistence type="predicted"/>
<name>A0A2M7XGW7_9BACT</name>
<gene>
    <name evidence="1" type="ORF">CO173_00325</name>
</gene>
<comment type="caution">
    <text evidence="1">The sequence shown here is derived from an EMBL/GenBank/DDBJ whole genome shotgun (WGS) entry which is preliminary data.</text>
</comment>
<sequence length="89" mass="10446">MLKFARIVSCLKCLQSSTTDAEMLAVVEELIQIDLFASIWRRFWCVVIAQNKEAFTLFIQEMERQEFESAYRSLSLVVANTCEQKNRIY</sequence>
<reference evidence="2" key="1">
    <citation type="submission" date="2017-09" db="EMBL/GenBank/DDBJ databases">
        <title>Depth-based differentiation of microbial function through sediment-hosted aquifers and enrichment of novel symbionts in the deep terrestrial subsurface.</title>
        <authorList>
            <person name="Probst A.J."/>
            <person name="Ladd B."/>
            <person name="Jarett J.K."/>
            <person name="Geller-Mcgrath D.E."/>
            <person name="Sieber C.M.K."/>
            <person name="Emerson J.B."/>
            <person name="Anantharaman K."/>
            <person name="Thomas B.C."/>
            <person name="Malmstrom R."/>
            <person name="Stieglmeier M."/>
            <person name="Klingl A."/>
            <person name="Woyke T."/>
            <person name="Ryan C.M."/>
            <person name="Banfield J.F."/>
        </authorList>
    </citation>
    <scope>NUCLEOTIDE SEQUENCE [LARGE SCALE GENOMIC DNA]</scope>
</reference>
<organism evidence="1 2">
    <name type="scientific">Candidatus Uhrbacteria bacterium CG_4_9_14_3_um_filter_41_35</name>
    <dbReference type="NCBI Taxonomy" id="1975034"/>
    <lineage>
        <taxon>Bacteria</taxon>
        <taxon>Candidatus Uhriibacteriota</taxon>
    </lineage>
</organism>
<dbReference type="AlphaFoldDB" id="A0A2M7XGW7"/>
<evidence type="ECO:0000313" key="1">
    <source>
        <dbReference type="EMBL" id="PJA47095.1"/>
    </source>
</evidence>
<dbReference type="Proteomes" id="UP000231263">
    <property type="component" value="Unassembled WGS sequence"/>
</dbReference>
<protein>
    <submittedName>
        <fullName evidence="1">Uncharacterized protein</fullName>
    </submittedName>
</protein>
<evidence type="ECO:0000313" key="2">
    <source>
        <dbReference type="Proteomes" id="UP000231263"/>
    </source>
</evidence>
<accession>A0A2M7XGW7</accession>